<keyword evidence="2" id="KW-1185">Reference proteome</keyword>
<sequence>MSANITEKCDQLVIVRCLQVIGECMKSTTDSPNLSTETYELLLSFLPENIKEVITRLRDDLSHEESLSVRFGIEMSGQNVFQRMQSDITQMNLAVSDIIRRKKAMIFGKLLNKMACCKHIDAMKVFLKQNHIHCDFIAE</sequence>
<dbReference type="EMBL" id="JABXBU010002072">
    <property type="protein sequence ID" value="KAF8777404.1"/>
    <property type="molecule type" value="Genomic_DNA"/>
</dbReference>
<proteinExistence type="predicted"/>
<comment type="caution">
    <text evidence="1">The sequence shown here is derived from an EMBL/GenBank/DDBJ whole genome shotgun (WGS) entry which is preliminary data.</text>
</comment>
<dbReference type="Proteomes" id="UP000807504">
    <property type="component" value="Unassembled WGS sequence"/>
</dbReference>
<gene>
    <name evidence="1" type="ORF">HNY73_014272</name>
</gene>
<accession>A0A8T0EQ43</accession>
<protein>
    <submittedName>
        <fullName evidence="1">Uncharacterized protein</fullName>
    </submittedName>
</protein>
<organism evidence="1 2">
    <name type="scientific">Argiope bruennichi</name>
    <name type="common">Wasp spider</name>
    <name type="synonym">Aranea bruennichi</name>
    <dbReference type="NCBI Taxonomy" id="94029"/>
    <lineage>
        <taxon>Eukaryota</taxon>
        <taxon>Metazoa</taxon>
        <taxon>Ecdysozoa</taxon>
        <taxon>Arthropoda</taxon>
        <taxon>Chelicerata</taxon>
        <taxon>Arachnida</taxon>
        <taxon>Araneae</taxon>
        <taxon>Araneomorphae</taxon>
        <taxon>Entelegynae</taxon>
        <taxon>Araneoidea</taxon>
        <taxon>Araneidae</taxon>
        <taxon>Argiope</taxon>
    </lineage>
</organism>
<reference evidence="1" key="1">
    <citation type="journal article" date="2020" name="bioRxiv">
        <title>Chromosome-level reference genome of the European wasp spider Argiope bruennichi: a resource for studies on range expansion and evolutionary adaptation.</title>
        <authorList>
            <person name="Sheffer M.M."/>
            <person name="Hoppe A."/>
            <person name="Krehenwinkel H."/>
            <person name="Uhl G."/>
            <person name="Kuss A.W."/>
            <person name="Jensen L."/>
            <person name="Jensen C."/>
            <person name="Gillespie R.G."/>
            <person name="Hoff K.J."/>
            <person name="Prost S."/>
        </authorList>
    </citation>
    <scope>NUCLEOTIDE SEQUENCE</scope>
</reference>
<dbReference type="AlphaFoldDB" id="A0A8T0EQ43"/>
<evidence type="ECO:0000313" key="2">
    <source>
        <dbReference type="Proteomes" id="UP000807504"/>
    </source>
</evidence>
<name>A0A8T0EQ43_ARGBR</name>
<evidence type="ECO:0000313" key="1">
    <source>
        <dbReference type="EMBL" id="KAF8777404.1"/>
    </source>
</evidence>
<reference evidence="1" key="2">
    <citation type="submission" date="2020-06" db="EMBL/GenBank/DDBJ databases">
        <authorList>
            <person name="Sheffer M."/>
        </authorList>
    </citation>
    <scope>NUCLEOTIDE SEQUENCE</scope>
</reference>